<sequence>MKKHKIGIIGFGGAGIALFQHFERFSDCSVTSVLDIKETAFERARFYLPSIFTTYSLTEFLNSGIDIVVVTSPDNTHADYIADSLSAGKHVLCEKPLTDSIEGIRKILDAIARHPGQVVGVQHQMRCLPVHTEIHNIVRQGQLGKIGYIEGYYVHNLTKRAFEYDEWRLRDNATPLIYSGIHFVDLLRWIMKDEVVEVCGMANNICFPEYPESDLNVILLKFRSGVIGKVVTAFGAGRPQDHTVQIYGDQRSIFNNMLFEKDGGFKIFARPKKNTLPGRKQAFIKDLAITGFSNMFEKLMKIYPYNAQYNIGFYPIRLYEHYLAVNQSAKNFLDAVNGEAKLQCTALDAARSVAVALAGVEAYRTGATVQVKKYWPKELGQL</sequence>
<dbReference type="InterPro" id="IPR050463">
    <property type="entry name" value="Gfo/Idh/MocA_oxidrdct_glycsds"/>
</dbReference>
<evidence type="ECO:0000256" key="1">
    <source>
        <dbReference type="ARBA" id="ARBA00023002"/>
    </source>
</evidence>
<evidence type="ECO:0008006" key="6">
    <source>
        <dbReference type="Google" id="ProtNLM"/>
    </source>
</evidence>
<protein>
    <recommendedName>
        <fullName evidence="6">Gfo/Idh/MocA family oxidoreductase</fullName>
    </recommendedName>
</protein>
<dbReference type="SUPFAM" id="SSF55347">
    <property type="entry name" value="Glyceraldehyde-3-phosphate dehydrogenase-like, C-terminal domain"/>
    <property type="match status" value="1"/>
</dbReference>
<dbReference type="InterPro" id="IPR036291">
    <property type="entry name" value="NAD(P)-bd_dom_sf"/>
</dbReference>
<dbReference type="Gene3D" id="3.30.360.10">
    <property type="entry name" value="Dihydrodipicolinate Reductase, domain 2"/>
    <property type="match status" value="1"/>
</dbReference>
<proteinExistence type="predicted"/>
<dbReference type="PANTHER" id="PTHR43818">
    <property type="entry name" value="BCDNA.GH03377"/>
    <property type="match status" value="1"/>
</dbReference>
<dbReference type="EMBL" id="CP029600">
    <property type="protein sequence ID" value="AWO01176.1"/>
    <property type="molecule type" value="Genomic_DNA"/>
</dbReference>
<evidence type="ECO:0000259" key="2">
    <source>
        <dbReference type="Pfam" id="PF01408"/>
    </source>
</evidence>
<dbReference type="Pfam" id="PF22725">
    <property type="entry name" value="GFO_IDH_MocA_C3"/>
    <property type="match status" value="1"/>
</dbReference>
<reference evidence="4 5" key="1">
    <citation type="submission" date="2018-05" db="EMBL/GenBank/DDBJ databases">
        <title>Chitinophaga sp. nov., isolated from rhizosphere soil of Alhagi.</title>
        <authorList>
            <person name="Liu Y."/>
        </authorList>
    </citation>
    <scope>NUCLEOTIDE SEQUENCE [LARGE SCALE GENOMIC DNA]</scope>
    <source>
        <strain evidence="4 5">T22</strain>
    </source>
</reference>
<dbReference type="SUPFAM" id="SSF51735">
    <property type="entry name" value="NAD(P)-binding Rossmann-fold domains"/>
    <property type="match status" value="1"/>
</dbReference>
<dbReference type="PANTHER" id="PTHR43818:SF11">
    <property type="entry name" value="BCDNA.GH03377"/>
    <property type="match status" value="1"/>
</dbReference>
<name>A0ABM6WBE2_9BACT</name>
<feature type="domain" description="Gfo/Idh/MocA-like oxidoreductase N-terminal" evidence="2">
    <location>
        <begin position="5"/>
        <end position="121"/>
    </location>
</feature>
<dbReference type="Gene3D" id="3.40.50.720">
    <property type="entry name" value="NAD(P)-binding Rossmann-like Domain"/>
    <property type="match status" value="1"/>
</dbReference>
<dbReference type="Pfam" id="PF01408">
    <property type="entry name" value="GFO_IDH_MocA"/>
    <property type="match status" value="1"/>
</dbReference>
<dbReference type="InterPro" id="IPR055170">
    <property type="entry name" value="GFO_IDH_MocA-like_dom"/>
</dbReference>
<accession>A0ABM6WBE2</accession>
<keyword evidence="1" id="KW-0560">Oxidoreductase</keyword>
<keyword evidence="5" id="KW-1185">Reference proteome</keyword>
<feature type="domain" description="GFO/IDH/MocA-like oxidoreductase" evidence="3">
    <location>
        <begin position="133"/>
        <end position="253"/>
    </location>
</feature>
<gene>
    <name evidence="4" type="ORF">DLD77_05460</name>
</gene>
<dbReference type="InterPro" id="IPR000683">
    <property type="entry name" value="Gfo/Idh/MocA-like_OxRdtase_N"/>
</dbReference>
<dbReference type="Proteomes" id="UP000246099">
    <property type="component" value="Chromosome"/>
</dbReference>
<organism evidence="4 5">
    <name type="scientific">Chitinophaga alhagiae</name>
    <dbReference type="NCBI Taxonomy" id="2203219"/>
    <lineage>
        <taxon>Bacteria</taxon>
        <taxon>Pseudomonadati</taxon>
        <taxon>Bacteroidota</taxon>
        <taxon>Chitinophagia</taxon>
        <taxon>Chitinophagales</taxon>
        <taxon>Chitinophagaceae</taxon>
        <taxon>Chitinophaga</taxon>
    </lineage>
</organism>
<evidence type="ECO:0000313" key="4">
    <source>
        <dbReference type="EMBL" id="AWO01176.1"/>
    </source>
</evidence>
<evidence type="ECO:0000259" key="3">
    <source>
        <dbReference type="Pfam" id="PF22725"/>
    </source>
</evidence>
<evidence type="ECO:0000313" key="5">
    <source>
        <dbReference type="Proteomes" id="UP000246099"/>
    </source>
</evidence>
<dbReference type="RefSeq" id="WP_119077391.1">
    <property type="nucleotide sequence ID" value="NZ_CP029600.1"/>
</dbReference>